<dbReference type="InterPro" id="IPR055170">
    <property type="entry name" value="GFO_IDH_MocA-like_dom"/>
</dbReference>
<dbReference type="SUPFAM" id="SSF55347">
    <property type="entry name" value="Glyceraldehyde-3-phosphate dehydrogenase-like, C-terminal domain"/>
    <property type="match status" value="1"/>
</dbReference>
<dbReference type="EC" id="1.-.-.-" evidence="3"/>
<feature type="domain" description="Gfo/Idh/MocA-like oxidoreductase N-terminal" evidence="1">
    <location>
        <begin position="4"/>
        <end position="119"/>
    </location>
</feature>
<dbReference type="Proteomes" id="UP000003764">
    <property type="component" value="Unassembled WGS sequence"/>
</dbReference>
<dbReference type="Pfam" id="PF22725">
    <property type="entry name" value="GFO_IDH_MocA_C3"/>
    <property type="match status" value="1"/>
</dbReference>
<feature type="domain" description="GFO/IDH/MocA-like oxidoreductase" evidence="2">
    <location>
        <begin position="140"/>
        <end position="248"/>
    </location>
</feature>
<evidence type="ECO:0000259" key="2">
    <source>
        <dbReference type="Pfam" id="PF22725"/>
    </source>
</evidence>
<evidence type="ECO:0000259" key="1">
    <source>
        <dbReference type="Pfam" id="PF01408"/>
    </source>
</evidence>
<dbReference type="GO" id="GO:0016491">
    <property type="term" value="F:oxidoreductase activity"/>
    <property type="evidence" value="ECO:0007669"/>
    <property type="project" value="UniProtKB-KW"/>
</dbReference>
<dbReference type="Gene3D" id="3.40.50.720">
    <property type="entry name" value="NAD(P)-binding Rossmann-like Domain"/>
    <property type="match status" value="1"/>
</dbReference>
<dbReference type="PANTHER" id="PTHR43054:SF1">
    <property type="entry name" value="SCYLLO-INOSITOL 2-DEHYDROGENASE (NADP(+)) IOLU"/>
    <property type="match status" value="1"/>
</dbReference>
<dbReference type="InterPro" id="IPR000683">
    <property type="entry name" value="Gfo/Idh/MocA-like_OxRdtase_N"/>
</dbReference>
<accession>A0ABN0A9Z4</accession>
<dbReference type="PANTHER" id="PTHR43054">
    <property type="match status" value="1"/>
</dbReference>
<dbReference type="Pfam" id="PF01408">
    <property type="entry name" value="GFO_IDH_MocA"/>
    <property type="match status" value="1"/>
</dbReference>
<dbReference type="EMBL" id="ADNT01000047">
    <property type="protein sequence ID" value="EFG50058.1"/>
    <property type="molecule type" value="Genomic_DNA"/>
</dbReference>
<comment type="caution">
    <text evidence="3">The sequence shown here is derived from an EMBL/GenBank/DDBJ whole genome shotgun (WGS) entry which is preliminary data.</text>
</comment>
<protein>
    <submittedName>
        <fullName evidence="3">Oxidoreductase, NAD-binding domain protein</fullName>
        <ecNumber evidence="3">1.-.-.-</ecNumber>
    </submittedName>
</protein>
<name>A0ABN0A9Z4_AERVM</name>
<organism evidence="3 4">
    <name type="scientific">Aerococcus viridans (strain ATCC 11563 / DSM 20340 / CCUG 4311 / JCM 20461 / NBRC 12219 / NCTC 8251 / M1)</name>
    <dbReference type="NCBI Taxonomy" id="655812"/>
    <lineage>
        <taxon>Bacteria</taxon>
        <taxon>Bacillati</taxon>
        <taxon>Bacillota</taxon>
        <taxon>Bacilli</taxon>
        <taxon>Lactobacillales</taxon>
        <taxon>Aerococcaceae</taxon>
        <taxon>Aerococcus</taxon>
    </lineage>
</organism>
<dbReference type="SUPFAM" id="SSF51735">
    <property type="entry name" value="NAD(P)-binding Rossmann-fold domains"/>
    <property type="match status" value="1"/>
</dbReference>
<reference evidence="3 4" key="1">
    <citation type="submission" date="2010-04" db="EMBL/GenBank/DDBJ databases">
        <authorList>
            <person name="Muzny D."/>
            <person name="Qin X."/>
            <person name="Deng J."/>
            <person name="Jiang H."/>
            <person name="Liu Y."/>
            <person name="Qu J."/>
            <person name="Song X.-Z."/>
            <person name="Zhang L."/>
            <person name="Thornton R."/>
            <person name="Coyle M."/>
            <person name="Francisco L."/>
            <person name="Jackson L."/>
            <person name="Javaid M."/>
            <person name="Korchina V."/>
            <person name="Kovar C."/>
            <person name="Mata R."/>
            <person name="Mathew T."/>
            <person name="Ngo R."/>
            <person name="Nguyen L."/>
            <person name="Nguyen N."/>
            <person name="Okwuonu G."/>
            <person name="Ongeri F."/>
            <person name="Pham C."/>
            <person name="Simmons D."/>
            <person name="Wilczek-Boney K."/>
            <person name="Hale W."/>
            <person name="Jakkamsetti A."/>
            <person name="Pham P."/>
            <person name="Ruth R."/>
            <person name="San Lucas F."/>
            <person name="Warren J."/>
            <person name="Zhang J."/>
            <person name="Zhao Z."/>
            <person name="Zhou C."/>
            <person name="Zhu D."/>
            <person name="Lee S."/>
            <person name="Bess C."/>
            <person name="Blankenburg K."/>
            <person name="Forbes L."/>
            <person name="Fu Q."/>
            <person name="Gubbala S."/>
            <person name="Hirani K."/>
            <person name="Jayaseelan J.C."/>
            <person name="Lara F."/>
            <person name="Munidasa M."/>
            <person name="Palculict T."/>
            <person name="Patil S."/>
            <person name="Pu L.-L."/>
            <person name="Saada N."/>
            <person name="Tang L."/>
            <person name="Weissenberger G."/>
            <person name="Zhu Y."/>
            <person name="Hemphill L."/>
            <person name="Shang Y."/>
            <person name="Youmans B."/>
            <person name="Ayvaz T."/>
            <person name="Ross M."/>
            <person name="Santibanez J."/>
            <person name="Aqrawi P."/>
            <person name="Gross S."/>
            <person name="Joshi V."/>
            <person name="Fowler G."/>
            <person name="Nazareth L."/>
            <person name="Reid J."/>
            <person name="Worley K."/>
            <person name="Petrosino J."/>
            <person name="Highlander S."/>
            <person name="Gibbs R."/>
            <person name="Gibbs R."/>
        </authorList>
    </citation>
    <scope>NUCLEOTIDE SEQUENCE [LARGE SCALE GENOMIC DNA]</scope>
    <source>
        <strain evidence="3 4">ATCC 11563</strain>
    </source>
</reference>
<evidence type="ECO:0000313" key="4">
    <source>
        <dbReference type="Proteomes" id="UP000003764"/>
    </source>
</evidence>
<evidence type="ECO:0000313" key="3">
    <source>
        <dbReference type="EMBL" id="EFG50058.1"/>
    </source>
</evidence>
<dbReference type="Gene3D" id="3.30.360.10">
    <property type="entry name" value="Dihydrodipicolinate Reductase, domain 2"/>
    <property type="match status" value="1"/>
</dbReference>
<sequence>MNMKLGILGAGKIVVDFLSMVHDIPTIELVALLSSERSLAKNQAMADDHGINHVFTDLDALLASDIDTIYVALPNHLHYEFAKKALSANKNVICEKPFTLNLAELEELEAIALEKDLVLVEAITNQHFQNFKALKADLTKLGTIKIVEANYSQYSSRYDAFMDGEILPAFDPKKAGGALMDINIYNVHLLVGLFGAPKSATYYANVDRGIDTSGMLIMDFEDFKAVCIGSKDTDAPIKSTIQGRNGALIIDGPTNSLASYDLALRGGSSQTTDKRIHNHRMYEEFVEFEDIIRTHDMDRVKANLAHSKAVMAVIDQALASADLQLG</sequence>
<gene>
    <name evidence="3" type="ORF">HMPREF0061_0570</name>
</gene>
<dbReference type="InterPro" id="IPR036291">
    <property type="entry name" value="NAD(P)-bd_dom_sf"/>
</dbReference>
<proteinExistence type="predicted"/>
<keyword evidence="3" id="KW-0560">Oxidoreductase</keyword>
<keyword evidence="4" id="KW-1185">Reference proteome</keyword>